<dbReference type="Gene3D" id="1.10.10.60">
    <property type="entry name" value="Homeodomain-like"/>
    <property type="match status" value="1"/>
</dbReference>
<dbReference type="OrthoDB" id="884299at2"/>
<dbReference type="EMBL" id="QPKV01000024">
    <property type="protein sequence ID" value="RDC54049.1"/>
    <property type="molecule type" value="Genomic_DNA"/>
</dbReference>
<evidence type="ECO:0000256" key="1">
    <source>
        <dbReference type="SAM" id="Coils"/>
    </source>
</evidence>
<reference evidence="2 3" key="1">
    <citation type="submission" date="2018-07" db="EMBL/GenBank/DDBJ databases">
        <title>Pedobacter sp. nov., isolated from soil.</title>
        <authorList>
            <person name="Zhou L.Y."/>
            <person name="Du Z.J."/>
        </authorList>
    </citation>
    <scope>NUCLEOTIDE SEQUENCE [LARGE SCALE GENOMIC DNA]</scope>
    <source>
        <strain evidence="2 3">JDX94</strain>
    </source>
</reference>
<gene>
    <name evidence="2" type="ORF">DU508_23685</name>
</gene>
<accession>A0A369PTJ0</accession>
<organism evidence="2 3">
    <name type="scientific">Pedobacter chinensis</name>
    <dbReference type="NCBI Taxonomy" id="2282421"/>
    <lineage>
        <taxon>Bacteria</taxon>
        <taxon>Pseudomonadati</taxon>
        <taxon>Bacteroidota</taxon>
        <taxon>Sphingobacteriia</taxon>
        <taxon>Sphingobacteriales</taxon>
        <taxon>Sphingobacteriaceae</taxon>
        <taxon>Pedobacter</taxon>
    </lineage>
</organism>
<feature type="coiled-coil region" evidence="1">
    <location>
        <begin position="59"/>
        <end position="86"/>
    </location>
</feature>
<dbReference type="InterPro" id="IPR009057">
    <property type="entry name" value="Homeodomain-like_sf"/>
</dbReference>
<comment type="caution">
    <text evidence="2">The sequence shown here is derived from an EMBL/GenBank/DDBJ whole genome shotgun (WGS) entry which is preliminary data.</text>
</comment>
<name>A0A369PTJ0_9SPHI</name>
<dbReference type="AlphaFoldDB" id="A0A369PTJ0"/>
<keyword evidence="3" id="KW-1185">Reference proteome</keyword>
<dbReference type="InterPro" id="IPR002514">
    <property type="entry name" value="Transposase_8"/>
</dbReference>
<dbReference type="GO" id="GO:0006313">
    <property type="term" value="P:DNA transposition"/>
    <property type="evidence" value="ECO:0007669"/>
    <property type="project" value="InterPro"/>
</dbReference>
<dbReference type="GO" id="GO:0003677">
    <property type="term" value="F:DNA binding"/>
    <property type="evidence" value="ECO:0007669"/>
    <property type="project" value="InterPro"/>
</dbReference>
<dbReference type="Proteomes" id="UP000253961">
    <property type="component" value="Unassembled WGS sequence"/>
</dbReference>
<evidence type="ECO:0000313" key="3">
    <source>
        <dbReference type="Proteomes" id="UP000253961"/>
    </source>
</evidence>
<dbReference type="GO" id="GO:0004803">
    <property type="term" value="F:transposase activity"/>
    <property type="evidence" value="ECO:0007669"/>
    <property type="project" value="InterPro"/>
</dbReference>
<keyword evidence="1" id="KW-0175">Coiled coil</keyword>
<dbReference type="RefSeq" id="WP_115405130.1">
    <property type="nucleotide sequence ID" value="NZ_QPKV01000024.1"/>
</dbReference>
<dbReference type="Pfam" id="PF01527">
    <property type="entry name" value="HTH_Tnp_1"/>
    <property type="match status" value="1"/>
</dbReference>
<proteinExistence type="predicted"/>
<dbReference type="SUPFAM" id="SSF46689">
    <property type="entry name" value="Homeodomain-like"/>
    <property type="match status" value="1"/>
</dbReference>
<sequence>MKHRVFDDEFKKMAVELSRVKTSVKEAAEELGLDASRLSKWRNNPAFNGGKVMMDKPGLSEEQQEIRRLKKALKNAELERDILKKAVGIFSKGDGGYTDL</sequence>
<evidence type="ECO:0000313" key="2">
    <source>
        <dbReference type="EMBL" id="RDC54049.1"/>
    </source>
</evidence>
<evidence type="ECO:0008006" key="4">
    <source>
        <dbReference type="Google" id="ProtNLM"/>
    </source>
</evidence>
<protein>
    <recommendedName>
        <fullName evidence="4">Transposase</fullName>
    </recommendedName>
</protein>